<feature type="transmembrane region" description="Helical" evidence="1">
    <location>
        <begin position="48"/>
        <end position="67"/>
    </location>
</feature>
<evidence type="ECO:0000259" key="2">
    <source>
        <dbReference type="Pfam" id="PF02517"/>
    </source>
</evidence>
<dbReference type="GO" id="GO:0006508">
    <property type="term" value="P:proteolysis"/>
    <property type="evidence" value="ECO:0007669"/>
    <property type="project" value="UniProtKB-KW"/>
</dbReference>
<feature type="transmembrane region" description="Helical" evidence="1">
    <location>
        <begin position="153"/>
        <end position="172"/>
    </location>
</feature>
<dbReference type="PANTHER" id="PTHR36435:SF1">
    <property type="entry name" value="CAAX AMINO TERMINAL PROTEASE FAMILY PROTEIN"/>
    <property type="match status" value="1"/>
</dbReference>
<evidence type="ECO:0000313" key="3">
    <source>
        <dbReference type="EMBL" id="CAB5574821.1"/>
    </source>
</evidence>
<dbReference type="GO" id="GO:0004175">
    <property type="term" value="F:endopeptidase activity"/>
    <property type="evidence" value="ECO:0007669"/>
    <property type="project" value="UniProtKB-ARBA"/>
</dbReference>
<feature type="transmembrane region" description="Helical" evidence="1">
    <location>
        <begin position="201"/>
        <end position="222"/>
    </location>
</feature>
<dbReference type="EMBL" id="CAIIUA010000001">
    <property type="protein sequence ID" value="CAC9206967.1"/>
    <property type="molecule type" value="Genomic_DNA"/>
</dbReference>
<sequence length="224" mass="25764">MSQDVDNQYIARTKAVAGCFSMFLLMFGLTFTPLFYPASQELLAKGLLFPLLFMLEFIVLVPLYYFFFRKREGLGKGIFNARWFGILFAALLFIQLILPWLIGLRQTEAWVTSQISLNNYALWLSTLTLIFFAPVYEEIVFRGCLFNAFQYWFNNKTWLSSVVVSIIFAVMHTQYVDLRTLLMLFLVSQVLILARLKSNGLLMPMTLHIVMNGTVIVLQMAASS</sequence>
<evidence type="ECO:0000313" key="4">
    <source>
        <dbReference type="EMBL" id="CAC9206967.1"/>
    </source>
</evidence>
<evidence type="ECO:0000313" key="6">
    <source>
        <dbReference type="Proteomes" id="UP000837205"/>
    </source>
</evidence>
<dbReference type="RefSeq" id="WP_239176682.1">
    <property type="nucleotide sequence ID" value="NZ_CAHPQT010000018.1"/>
</dbReference>
<keyword evidence="3" id="KW-0378">Hydrolase</keyword>
<dbReference type="GO" id="GO:0080120">
    <property type="term" value="P:CAAX-box protein maturation"/>
    <property type="evidence" value="ECO:0007669"/>
    <property type="project" value="UniProtKB-ARBA"/>
</dbReference>
<feature type="transmembrane region" description="Helical" evidence="1">
    <location>
        <begin position="79"/>
        <end position="102"/>
    </location>
</feature>
<protein>
    <submittedName>
        <fullName evidence="3">CAAX amino terminal protease self- immunity</fullName>
    </submittedName>
</protein>
<reference evidence="3" key="1">
    <citation type="submission" date="2020-05" db="EMBL/GenBank/DDBJ databases">
        <authorList>
            <person name="Delgado-Blas J."/>
        </authorList>
    </citation>
    <scope>NUCLEOTIDE SEQUENCE</scope>
    <source>
        <strain evidence="3">BB1459</strain>
        <strain evidence="4">BB1480</strain>
    </source>
</reference>
<dbReference type="InterPro" id="IPR003675">
    <property type="entry name" value="Rce1/LyrA-like_dom"/>
</dbReference>
<feature type="transmembrane region" description="Helical" evidence="1">
    <location>
        <begin position="15"/>
        <end position="36"/>
    </location>
</feature>
<keyword evidence="6" id="KW-1185">Reference proteome</keyword>
<gene>
    <name evidence="3" type="ORF">GHA_03688</name>
    <name evidence="4" type="ORF">TML_02726</name>
</gene>
<dbReference type="Pfam" id="PF02517">
    <property type="entry name" value="Rce1-like"/>
    <property type="match status" value="1"/>
</dbReference>
<keyword evidence="3" id="KW-0645">Protease</keyword>
<name>A0A9N8CUY5_9ENTR</name>
<dbReference type="PANTHER" id="PTHR36435">
    <property type="entry name" value="SLR1288 PROTEIN"/>
    <property type="match status" value="1"/>
</dbReference>
<keyword evidence="1" id="KW-0472">Membrane</keyword>
<dbReference type="InterPro" id="IPR052710">
    <property type="entry name" value="CAAX_protease"/>
</dbReference>
<dbReference type="EMBL" id="CAHPQX010000017">
    <property type="protein sequence ID" value="CAB5574821.1"/>
    <property type="molecule type" value="Genomic_DNA"/>
</dbReference>
<dbReference type="Proteomes" id="UP000834503">
    <property type="component" value="Unassembled WGS sequence"/>
</dbReference>
<organism evidence="3 5">
    <name type="scientific">Citrobacter werkmanii</name>
    <dbReference type="NCBI Taxonomy" id="67827"/>
    <lineage>
        <taxon>Bacteria</taxon>
        <taxon>Pseudomonadati</taxon>
        <taxon>Pseudomonadota</taxon>
        <taxon>Gammaproteobacteria</taxon>
        <taxon>Enterobacterales</taxon>
        <taxon>Enterobacteriaceae</taxon>
        <taxon>Citrobacter</taxon>
        <taxon>Citrobacter freundii complex</taxon>
    </lineage>
</organism>
<evidence type="ECO:0000256" key="1">
    <source>
        <dbReference type="SAM" id="Phobius"/>
    </source>
</evidence>
<keyword evidence="1" id="KW-0812">Transmembrane</keyword>
<proteinExistence type="predicted"/>
<comment type="caution">
    <text evidence="3">The sequence shown here is derived from an EMBL/GenBank/DDBJ whole genome shotgun (WGS) entry which is preliminary data.</text>
</comment>
<keyword evidence="1" id="KW-1133">Transmembrane helix</keyword>
<dbReference type="Proteomes" id="UP000837205">
    <property type="component" value="Unassembled WGS sequence"/>
</dbReference>
<dbReference type="AlphaFoldDB" id="A0A9N8CUY5"/>
<accession>A0A9N8CUY5</accession>
<feature type="transmembrane region" description="Helical" evidence="1">
    <location>
        <begin position="122"/>
        <end position="141"/>
    </location>
</feature>
<evidence type="ECO:0000313" key="5">
    <source>
        <dbReference type="Proteomes" id="UP000834503"/>
    </source>
</evidence>
<feature type="domain" description="CAAX prenyl protease 2/Lysostaphin resistance protein A-like" evidence="2">
    <location>
        <begin position="122"/>
        <end position="213"/>
    </location>
</feature>